<dbReference type="AlphaFoldDB" id="A0A158R198"/>
<feature type="signal peptide" evidence="1">
    <location>
        <begin position="1"/>
        <end position="19"/>
    </location>
</feature>
<sequence length="290" mass="32582">MVLIFCATLLFAILPASEASEMVSHSLPNVLQTKTAEKYKKFTQHLSALDGKNTEKDLVNPKDYAMLFSQASLKYMTAKASIQMAAESNRQAMKILKDLACERTTIYTMIEKAQSMMKLGSETTLHATVGLTTYLLVKDAMNENAKALENLCHMYEIHPQPCTLVHQAGPGNNALLPKPQLPAANKKALMYELQGMQQLIQHRSSDRYWNSDLYTMLYMNYHKTVKCLETVSLYLIRAAEANNYYPSYMKQLAAGLASLIKAGGYQRQTAEKVAEIVHKVLTGMILKEKR</sequence>
<keyword evidence="3" id="KW-1185">Reference proteome</keyword>
<reference evidence="2 3" key="2">
    <citation type="submission" date="2018-11" db="EMBL/GenBank/DDBJ databases">
        <authorList>
            <consortium name="Pathogen Informatics"/>
        </authorList>
    </citation>
    <scope>NUCLEOTIDE SEQUENCE [LARGE SCALE GENOMIC DNA]</scope>
</reference>
<evidence type="ECO:0000256" key="1">
    <source>
        <dbReference type="SAM" id="SignalP"/>
    </source>
</evidence>
<evidence type="ECO:0000313" key="3">
    <source>
        <dbReference type="Proteomes" id="UP000271162"/>
    </source>
</evidence>
<gene>
    <name evidence="2" type="ORF">NBR_LOCUS13358</name>
</gene>
<protein>
    <submittedName>
        <fullName evidence="4">DUF4439 domain-containing protein</fullName>
    </submittedName>
</protein>
<name>A0A158R198_NIPBR</name>
<dbReference type="EMBL" id="UYSL01021016">
    <property type="protein sequence ID" value="VDL76947.1"/>
    <property type="molecule type" value="Genomic_DNA"/>
</dbReference>
<keyword evidence="1" id="KW-0732">Signal</keyword>
<feature type="chain" id="PRO_5043135750" evidence="1">
    <location>
        <begin position="20"/>
        <end position="290"/>
    </location>
</feature>
<evidence type="ECO:0000313" key="4">
    <source>
        <dbReference type="WBParaSite" id="NBR_0001335701-mRNA-1"/>
    </source>
</evidence>
<dbReference type="WBParaSite" id="NBR_0001335701-mRNA-1">
    <property type="protein sequence ID" value="NBR_0001335701-mRNA-1"/>
    <property type="gene ID" value="NBR_0001335701"/>
</dbReference>
<organism evidence="4">
    <name type="scientific">Nippostrongylus brasiliensis</name>
    <name type="common">Rat hookworm</name>
    <dbReference type="NCBI Taxonomy" id="27835"/>
    <lineage>
        <taxon>Eukaryota</taxon>
        <taxon>Metazoa</taxon>
        <taxon>Ecdysozoa</taxon>
        <taxon>Nematoda</taxon>
        <taxon>Chromadorea</taxon>
        <taxon>Rhabditida</taxon>
        <taxon>Rhabditina</taxon>
        <taxon>Rhabditomorpha</taxon>
        <taxon>Strongyloidea</taxon>
        <taxon>Heligmosomidae</taxon>
        <taxon>Nippostrongylus</taxon>
    </lineage>
</organism>
<dbReference type="Proteomes" id="UP000271162">
    <property type="component" value="Unassembled WGS sequence"/>
</dbReference>
<reference evidence="4" key="1">
    <citation type="submission" date="2016-04" db="UniProtKB">
        <authorList>
            <consortium name="WormBaseParasite"/>
        </authorList>
    </citation>
    <scope>IDENTIFICATION</scope>
</reference>
<accession>A0A158R198</accession>
<evidence type="ECO:0000313" key="2">
    <source>
        <dbReference type="EMBL" id="VDL76947.1"/>
    </source>
</evidence>
<proteinExistence type="predicted"/>